<evidence type="ECO:0000313" key="2">
    <source>
        <dbReference type="Proteomes" id="UP000558113"/>
    </source>
</evidence>
<proteinExistence type="predicted"/>
<reference evidence="1 2" key="1">
    <citation type="submission" date="2020-01" db="EMBL/GenBank/DDBJ databases">
        <title>Paenibacillus soybeanensis sp. nov. isolated from the nodules of soybean (Glycine max(L.) Merr).</title>
        <authorList>
            <person name="Wang H."/>
        </authorList>
    </citation>
    <scope>NUCLEOTIDE SEQUENCE [LARGE SCALE GENOMIC DNA]</scope>
    <source>
        <strain evidence="1 2">DSM 23054</strain>
    </source>
</reference>
<evidence type="ECO:0000313" key="1">
    <source>
        <dbReference type="EMBL" id="NBC68252.1"/>
    </source>
</evidence>
<dbReference type="Proteomes" id="UP000558113">
    <property type="component" value="Unassembled WGS sequence"/>
</dbReference>
<dbReference type="InterPro" id="IPR038056">
    <property type="entry name" value="YjbR-like_sf"/>
</dbReference>
<dbReference type="EMBL" id="JAAAMU010000002">
    <property type="protein sequence ID" value="NBC68252.1"/>
    <property type="molecule type" value="Genomic_DNA"/>
</dbReference>
<keyword evidence="2" id="KW-1185">Reference proteome</keyword>
<dbReference type="OrthoDB" id="277063at2"/>
<dbReference type="AlphaFoldDB" id="A0A7X5BX60"/>
<dbReference type="GO" id="GO:0003677">
    <property type="term" value="F:DNA binding"/>
    <property type="evidence" value="ECO:0007669"/>
    <property type="project" value="UniProtKB-KW"/>
</dbReference>
<dbReference type="Pfam" id="PF04237">
    <property type="entry name" value="YjbR"/>
    <property type="match status" value="1"/>
</dbReference>
<accession>A0A7X5BX60</accession>
<dbReference type="Gene3D" id="3.90.1150.30">
    <property type="match status" value="1"/>
</dbReference>
<dbReference type="SUPFAM" id="SSF142906">
    <property type="entry name" value="YjbR-like"/>
    <property type="match status" value="1"/>
</dbReference>
<protein>
    <submittedName>
        <fullName evidence="1">MmcQ/YjbR family DNA-binding protein</fullName>
    </submittedName>
</protein>
<dbReference type="InterPro" id="IPR058532">
    <property type="entry name" value="YjbR/MT2646/Rv2570-like"/>
</dbReference>
<name>A0A7X5BX60_9BACL</name>
<keyword evidence="1" id="KW-0238">DNA-binding</keyword>
<sequence length="124" mass="13568">MDKIDRLYAKASEYCLSFPGTSERESHGSSAFFIDGKKAFVHFRNNHHGDGNIGIWCAAPPGVQQLLTAGNPDVYYVPAYVGHLGWVGVRLDRADGWEEIAAAIGDAYAARAPKKYLAQLADRV</sequence>
<organism evidence="1 2">
    <name type="scientific">Paenibacillus sacheonensis</name>
    <dbReference type="NCBI Taxonomy" id="742054"/>
    <lineage>
        <taxon>Bacteria</taxon>
        <taxon>Bacillati</taxon>
        <taxon>Bacillota</taxon>
        <taxon>Bacilli</taxon>
        <taxon>Bacillales</taxon>
        <taxon>Paenibacillaceae</taxon>
        <taxon>Paenibacillus</taxon>
    </lineage>
</organism>
<comment type="caution">
    <text evidence="1">The sequence shown here is derived from an EMBL/GenBank/DDBJ whole genome shotgun (WGS) entry which is preliminary data.</text>
</comment>
<gene>
    <name evidence="1" type="ORF">GT003_04470</name>
</gene>